<dbReference type="RefSeq" id="XP_054853840.1">
    <property type="nucleotide sequence ID" value="XM_054997865.1"/>
</dbReference>
<reference evidence="5" key="1">
    <citation type="submission" date="2025-08" db="UniProtKB">
        <authorList>
            <consortium name="RefSeq"/>
        </authorList>
    </citation>
    <scope>IDENTIFICATION</scope>
    <source>
        <tissue evidence="5">Blood</tissue>
    </source>
</reference>
<dbReference type="AlphaFoldDB" id="A0AA97K980"/>
<dbReference type="GeneID" id="129342217"/>
<dbReference type="SUPFAM" id="SSF52266">
    <property type="entry name" value="SGNH hydrolase"/>
    <property type="match status" value="1"/>
</dbReference>
<dbReference type="InterPro" id="IPR005181">
    <property type="entry name" value="SASA"/>
</dbReference>
<gene>
    <name evidence="5" type="primary">SIAE</name>
</gene>
<feature type="signal peptide" evidence="2">
    <location>
        <begin position="1"/>
        <end position="17"/>
    </location>
</feature>
<dbReference type="PANTHER" id="PTHR22901:SF0">
    <property type="entry name" value="SIALATE O-ACETYLESTERASE"/>
    <property type="match status" value="1"/>
</dbReference>
<dbReference type="InterPro" id="IPR036514">
    <property type="entry name" value="SGNH_hydro_sf"/>
</dbReference>
<evidence type="ECO:0000256" key="1">
    <source>
        <dbReference type="ARBA" id="ARBA00022801"/>
    </source>
</evidence>
<evidence type="ECO:0000313" key="5">
    <source>
        <dbReference type="RefSeq" id="XP_054853840.1"/>
    </source>
</evidence>
<feature type="chain" id="PRO_5041660567" evidence="2">
    <location>
        <begin position="18"/>
        <end position="513"/>
    </location>
</feature>
<dbReference type="CTD" id="54414"/>
<proteinExistence type="predicted"/>
<protein>
    <submittedName>
        <fullName evidence="5">Sialate O-acetylesterase</fullName>
    </submittedName>
</protein>
<evidence type="ECO:0000256" key="2">
    <source>
        <dbReference type="SAM" id="SignalP"/>
    </source>
</evidence>
<dbReference type="GO" id="GO:0001681">
    <property type="term" value="F:sialate O-acetylesterase activity"/>
    <property type="evidence" value="ECO:0007669"/>
    <property type="project" value="InterPro"/>
</dbReference>
<dbReference type="Gene3D" id="3.40.50.1110">
    <property type="entry name" value="SGNH hydrolase"/>
    <property type="match status" value="1"/>
</dbReference>
<accession>A0AA97K980</accession>
<dbReference type="GO" id="GO:0005975">
    <property type="term" value="P:carbohydrate metabolic process"/>
    <property type="evidence" value="ECO:0007669"/>
    <property type="project" value="TreeGrafter"/>
</dbReference>
<dbReference type="InterPro" id="IPR039329">
    <property type="entry name" value="SIAE"/>
</dbReference>
<dbReference type="Pfam" id="PF03629">
    <property type="entry name" value="SASA"/>
    <property type="match status" value="1"/>
</dbReference>
<dbReference type="PANTHER" id="PTHR22901">
    <property type="entry name" value="SIALATE O-ACETYLESTERASE"/>
    <property type="match status" value="1"/>
</dbReference>
<dbReference type="KEGG" id="emc:129342217"/>
<evidence type="ECO:0000313" key="4">
    <source>
        <dbReference type="Proteomes" id="UP001190640"/>
    </source>
</evidence>
<evidence type="ECO:0000259" key="3">
    <source>
        <dbReference type="Pfam" id="PF03629"/>
    </source>
</evidence>
<name>A0AA97K980_EUBMA</name>
<keyword evidence="2" id="KW-0732">Signal</keyword>
<sequence length="513" mass="57889">MMVACLLFVLMWALMAGAELRFASYFADHMVLQKGPACAVLWGYGDPGANLTVKVYQGEHTVMKQTVQADEVLRIWKAVLSPMAQGGPYSIEVYQFYKEEVTNITLQDVYFGDVWLCSGQSNMEMTVSQIFNASKELAEASRFPYVRVFAASLAQSEEELLDLPGIDLQWSVPTAENLGHGDFSYFSAVCWLFGRYLYEMLQYPIGLVESSWGGTPIEAWSSQKALRSCGLSEDHRRVPVSYPNSGPKAFSVLWNAMIHPLLNMTLQGVIWYQGEANTLMDTDLYNCTFPALIEDWRKAFHDGSVGQTEQSFPFGFVQVSTYHRVGVDDSFPRIRWHQTADYGYVPNKKMPNTFMAVALDLCDASSPYGSIHPRDKQSVAYRLHLGALAVAYGKDNLTFQGPFPQQVQVDVALKLLNVTYNQNIQLHHMDSKIFEVCCSDLALCKWKPIPIRTASFRTVTLHNLVCPQTVTGLRYAWTEWPCEYKQCPLYNIHSLPAPPFISFSHNSPVWVVS</sequence>
<organism evidence="4 5">
    <name type="scientific">Eublepharis macularius</name>
    <name type="common">Leopard gecko</name>
    <name type="synonym">Cyrtodactylus macularius</name>
    <dbReference type="NCBI Taxonomy" id="481883"/>
    <lineage>
        <taxon>Eukaryota</taxon>
        <taxon>Metazoa</taxon>
        <taxon>Chordata</taxon>
        <taxon>Craniata</taxon>
        <taxon>Vertebrata</taxon>
        <taxon>Euteleostomi</taxon>
        <taxon>Lepidosauria</taxon>
        <taxon>Squamata</taxon>
        <taxon>Bifurcata</taxon>
        <taxon>Gekkota</taxon>
        <taxon>Eublepharidae</taxon>
        <taxon>Eublepharinae</taxon>
        <taxon>Eublepharis</taxon>
    </lineage>
</organism>
<keyword evidence="4" id="KW-1185">Reference proteome</keyword>
<keyword evidence="1" id="KW-0378">Hydrolase</keyword>
<dbReference type="Proteomes" id="UP001190640">
    <property type="component" value="Chromosome 14"/>
</dbReference>
<feature type="domain" description="Sialate O-acetylesterase" evidence="3">
    <location>
        <begin position="113"/>
        <end position="302"/>
    </location>
</feature>